<name>A0A0A8UVJ0_LEGHA</name>
<gene>
    <name evidence="1" type="ORF">LHA_2517</name>
</gene>
<dbReference type="Proteomes" id="UP000032803">
    <property type="component" value="Chromosome I"/>
</dbReference>
<dbReference type="RefSeq" id="WP_045106710.1">
    <property type="nucleotide sequence ID" value="NZ_LN681225.1"/>
</dbReference>
<protein>
    <submittedName>
        <fullName evidence="1">Uncharacterized protein</fullName>
    </submittedName>
</protein>
<dbReference type="OrthoDB" id="5653496at2"/>
<reference evidence="2" key="1">
    <citation type="submission" date="2014-09" db="EMBL/GenBank/DDBJ databases">
        <authorList>
            <person name="Gomez-Valero L."/>
        </authorList>
    </citation>
    <scope>NUCLEOTIDE SEQUENCE [LARGE SCALE GENOMIC DNA]</scope>
    <source>
        <strain evidence="2">ATCC35250</strain>
    </source>
</reference>
<keyword evidence="2" id="KW-1185">Reference proteome</keyword>
<sequence length="120" mass="13723">MIIDYLFPRDIVLLFYDKNTQKMVATIGISIVCFKNDVLIYFGNVVVDFLYKQCSCISDTTAKYVSKIFIRYPFKNKYCCGLASSSGALKYSMKHKPASPNLDEKTPENLTQLMINTVHQ</sequence>
<organism evidence="1 2">
    <name type="scientific">Legionella hackeliae</name>
    <dbReference type="NCBI Taxonomy" id="449"/>
    <lineage>
        <taxon>Bacteria</taxon>
        <taxon>Pseudomonadati</taxon>
        <taxon>Pseudomonadota</taxon>
        <taxon>Gammaproteobacteria</taxon>
        <taxon>Legionellales</taxon>
        <taxon>Legionellaceae</taxon>
        <taxon>Legionella</taxon>
    </lineage>
</organism>
<dbReference type="AlphaFoldDB" id="A0A0A8UVJ0"/>
<accession>A0A0A8UVJ0</accession>
<dbReference type="KEGG" id="lha:LHA_2517"/>
<proteinExistence type="predicted"/>
<evidence type="ECO:0000313" key="1">
    <source>
        <dbReference type="EMBL" id="CEK11526.1"/>
    </source>
</evidence>
<dbReference type="EMBL" id="LN681225">
    <property type="protein sequence ID" value="CEK11526.1"/>
    <property type="molecule type" value="Genomic_DNA"/>
</dbReference>
<dbReference type="HOGENOM" id="CLU_2046743_0_0_6"/>
<dbReference type="PATRIC" id="fig|449.7.peg.1098"/>
<evidence type="ECO:0000313" key="2">
    <source>
        <dbReference type="Proteomes" id="UP000032803"/>
    </source>
</evidence>